<evidence type="ECO:0000256" key="1">
    <source>
        <dbReference type="ARBA" id="ARBA00004141"/>
    </source>
</evidence>
<dbReference type="EMBL" id="CM000617">
    <property type="protein sequence ID" value="EEC46211.1"/>
    <property type="molecule type" value="Genomic_DNA"/>
</dbReference>
<gene>
    <name evidence="6" type="ORF">PHATRDRAFT_29042</name>
</gene>
<keyword evidence="4 5" id="KW-0472">Membrane</keyword>
<sequence>MMPQGAIQRCPTKFLMEPVPCASRVRGIMPASTSSMDNLHHSMHHHHLIVPATLLGGTAVVYHRLMATHSTSQLSPLAALYMILLAVQYAVQPRLSKKYIKKNTSKVATALTEEITKSCFAAALFLCTSKDLRATLATWTLQRSLRTAAVPAVLYAVQGVLQYQSHQHLDAVSFNGLQQTKTLSAAFFCWLLLKQSRTILQVTALLLLFGSALLFQQQPSIAVRKESADVANAKGNRLWQGVLPCLAATLISGLAGTLSQKGLQFQQNVDTNPFFYALEVSIYSSATLAAQQLIQSGGYSAPKDRLLSWQMLIPVVFKAAGGILTVLVHKHTGTVSKGFALTFGLVLAACIESTTTKTHLAHHQIFGTLLVITAGRLHFAAASTH</sequence>
<dbReference type="OrthoDB" id="408493at2759"/>
<protein>
    <submittedName>
        <fullName evidence="6">Uncharacterized protein</fullName>
    </submittedName>
</protein>
<reference evidence="6 7" key="1">
    <citation type="journal article" date="2008" name="Nature">
        <title>The Phaeodactylum genome reveals the evolutionary history of diatom genomes.</title>
        <authorList>
            <person name="Bowler C."/>
            <person name="Allen A.E."/>
            <person name="Badger J.H."/>
            <person name="Grimwood J."/>
            <person name="Jabbari K."/>
            <person name="Kuo A."/>
            <person name="Maheswari U."/>
            <person name="Martens C."/>
            <person name="Maumus F."/>
            <person name="Otillar R.P."/>
            <person name="Rayko E."/>
            <person name="Salamov A."/>
            <person name="Vandepoele K."/>
            <person name="Beszteri B."/>
            <person name="Gruber A."/>
            <person name="Heijde M."/>
            <person name="Katinka M."/>
            <person name="Mock T."/>
            <person name="Valentin K."/>
            <person name="Verret F."/>
            <person name="Berges J.A."/>
            <person name="Brownlee C."/>
            <person name="Cadoret J.P."/>
            <person name="Chiovitti A."/>
            <person name="Choi C.J."/>
            <person name="Coesel S."/>
            <person name="De Martino A."/>
            <person name="Detter J.C."/>
            <person name="Durkin C."/>
            <person name="Falciatore A."/>
            <person name="Fournet J."/>
            <person name="Haruta M."/>
            <person name="Huysman M.J."/>
            <person name="Jenkins B.D."/>
            <person name="Jiroutova K."/>
            <person name="Jorgensen R.E."/>
            <person name="Joubert Y."/>
            <person name="Kaplan A."/>
            <person name="Kroger N."/>
            <person name="Kroth P.G."/>
            <person name="La Roche J."/>
            <person name="Lindquist E."/>
            <person name="Lommer M."/>
            <person name="Martin-Jezequel V."/>
            <person name="Lopez P.J."/>
            <person name="Lucas S."/>
            <person name="Mangogna M."/>
            <person name="McGinnis K."/>
            <person name="Medlin L.K."/>
            <person name="Montsant A."/>
            <person name="Oudot-Le Secq M.P."/>
            <person name="Napoli C."/>
            <person name="Obornik M."/>
            <person name="Parker M.S."/>
            <person name="Petit J.L."/>
            <person name="Porcel B.M."/>
            <person name="Poulsen N."/>
            <person name="Robison M."/>
            <person name="Rychlewski L."/>
            <person name="Rynearson T.A."/>
            <person name="Schmutz J."/>
            <person name="Shapiro H."/>
            <person name="Siaut M."/>
            <person name="Stanley M."/>
            <person name="Sussman M.R."/>
            <person name="Taylor A.R."/>
            <person name="Vardi A."/>
            <person name="von Dassow P."/>
            <person name="Vyverman W."/>
            <person name="Willis A."/>
            <person name="Wyrwicz L.S."/>
            <person name="Rokhsar D.S."/>
            <person name="Weissenbach J."/>
            <person name="Armbrust E.V."/>
            <person name="Green B.R."/>
            <person name="Van de Peer Y."/>
            <person name="Grigoriev I.V."/>
        </authorList>
    </citation>
    <scope>NUCLEOTIDE SEQUENCE [LARGE SCALE GENOMIC DNA]</scope>
    <source>
        <strain evidence="6 7">CCAP 1055/1</strain>
    </source>
</reference>
<dbReference type="Proteomes" id="UP000000759">
    <property type="component" value="Chromosome 15"/>
</dbReference>
<proteinExistence type="predicted"/>
<keyword evidence="7" id="KW-1185">Reference proteome</keyword>
<evidence type="ECO:0000256" key="4">
    <source>
        <dbReference type="ARBA" id="ARBA00023136"/>
    </source>
</evidence>
<dbReference type="GeneID" id="7203035"/>
<dbReference type="PANTHER" id="PTHR10231">
    <property type="entry name" value="NUCLEOTIDE-SUGAR TRANSMEMBRANE TRANSPORTER"/>
    <property type="match status" value="1"/>
</dbReference>
<dbReference type="HOGENOM" id="CLU_046494_0_0_1"/>
<evidence type="ECO:0000313" key="6">
    <source>
        <dbReference type="EMBL" id="EEC46211.1"/>
    </source>
</evidence>
<dbReference type="SUPFAM" id="SSF103481">
    <property type="entry name" value="Multidrug resistance efflux transporter EmrE"/>
    <property type="match status" value="1"/>
</dbReference>
<feature type="transmembrane region" description="Helical" evidence="5">
    <location>
        <begin position="238"/>
        <end position="258"/>
    </location>
</feature>
<accession>B7G4W7</accession>
<dbReference type="eggNOG" id="KOG2234">
    <property type="taxonomic scope" value="Eukaryota"/>
</dbReference>
<dbReference type="PaxDb" id="2850-Phatr29042"/>
<evidence type="ECO:0000256" key="5">
    <source>
        <dbReference type="SAM" id="Phobius"/>
    </source>
</evidence>
<evidence type="ECO:0000256" key="3">
    <source>
        <dbReference type="ARBA" id="ARBA00022989"/>
    </source>
</evidence>
<feature type="transmembrane region" description="Helical" evidence="5">
    <location>
        <begin position="199"/>
        <end position="218"/>
    </location>
</feature>
<dbReference type="Pfam" id="PF04142">
    <property type="entry name" value="Nuc_sug_transp"/>
    <property type="match status" value="1"/>
</dbReference>
<keyword evidence="3 5" id="KW-1133">Transmembrane helix</keyword>
<evidence type="ECO:0000256" key="2">
    <source>
        <dbReference type="ARBA" id="ARBA00022692"/>
    </source>
</evidence>
<feature type="transmembrane region" description="Helical" evidence="5">
    <location>
        <begin position="306"/>
        <end position="328"/>
    </location>
</feature>
<organism evidence="6 7">
    <name type="scientific">Phaeodactylum tricornutum (strain CCAP 1055/1)</name>
    <dbReference type="NCBI Taxonomy" id="556484"/>
    <lineage>
        <taxon>Eukaryota</taxon>
        <taxon>Sar</taxon>
        <taxon>Stramenopiles</taxon>
        <taxon>Ochrophyta</taxon>
        <taxon>Bacillariophyta</taxon>
        <taxon>Bacillariophyceae</taxon>
        <taxon>Bacillariophycidae</taxon>
        <taxon>Naviculales</taxon>
        <taxon>Phaeodactylaceae</taxon>
        <taxon>Phaeodactylum</taxon>
    </lineage>
</organism>
<reference evidence="7" key="2">
    <citation type="submission" date="2008-08" db="EMBL/GenBank/DDBJ databases">
        <authorList>
            <consortium name="Diatom Consortium"/>
            <person name="Grigoriev I."/>
            <person name="Grimwood J."/>
            <person name="Kuo A."/>
            <person name="Otillar R.P."/>
            <person name="Salamov A."/>
            <person name="Detter J.C."/>
            <person name="Lindquist E."/>
            <person name="Shapiro H."/>
            <person name="Lucas S."/>
            <person name="Glavina del Rio T."/>
            <person name="Pitluck S."/>
            <person name="Rokhsar D."/>
            <person name="Bowler C."/>
        </authorList>
    </citation>
    <scope>GENOME REANNOTATION</scope>
    <source>
        <strain evidence="7">CCAP 1055/1</strain>
    </source>
</reference>
<dbReference type="RefSeq" id="XP_002182310.1">
    <property type="nucleotide sequence ID" value="XM_002182274.1"/>
</dbReference>
<evidence type="ECO:0000313" key="7">
    <source>
        <dbReference type="Proteomes" id="UP000000759"/>
    </source>
</evidence>
<dbReference type="InParanoid" id="B7G4W7"/>
<keyword evidence="2 5" id="KW-0812">Transmembrane</keyword>
<dbReference type="InterPro" id="IPR037185">
    <property type="entry name" value="EmrE-like"/>
</dbReference>
<dbReference type="GO" id="GO:0015165">
    <property type="term" value="F:pyrimidine nucleotide-sugar transmembrane transporter activity"/>
    <property type="evidence" value="ECO:0007669"/>
    <property type="project" value="InterPro"/>
</dbReference>
<dbReference type="InterPro" id="IPR007271">
    <property type="entry name" value="Nuc_sug_transpt"/>
</dbReference>
<name>B7G4W7_PHATC</name>
<comment type="subcellular location">
    <subcellularLocation>
        <location evidence="1">Membrane</location>
        <topology evidence="1">Multi-pass membrane protein</topology>
    </subcellularLocation>
</comment>
<dbReference type="KEGG" id="pti:PHATRDRAFT_29042"/>
<dbReference type="AlphaFoldDB" id="B7G4W7"/>
<dbReference type="GO" id="GO:0000139">
    <property type="term" value="C:Golgi membrane"/>
    <property type="evidence" value="ECO:0007669"/>
    <property type="project" value="InterPro"/>
</dbReference>